<name>A0ABU0H950_9HYPH</name>
<evidence type="ECO:0000313" key="2">
    <source>
        <dbReference type="Proteomes" id="UP001241603"/>
    </source>
</evidence>
<gene>
    <name evidence="1" type="ORF">QO014_002780</name>
</gene>
<accession>A0ABU0H950</accession>
<evidence type="ECO:0000313" key="1">
    <source>
        <dbReference type="EMBL" id="MDQ0438388.1"/>
    </source>
</evidence>
<sequence length="143" mass="16057">MNAPSRRGLRWHSCKWRLTSWIFAHLLPHRAYAEPFGGAVSLLLREALTADHNSASNPLPQETPMKTLKQFWMVMGDGPPTYRHDNQISAAMEAKRLARTNPGVEFVVLEAVATAFKNDVDFTVLRPSRRAIAAETDEGDLPF</sequence>
<protein>
    <submittedName>
        <fullName evidence="1">Uncharacterized protein</fullName>
    </submittedName>
</protein>
<dbReference type="RefSeq" id="WP_266349274.1">
    <property type="nucleotide sequence ID" value="NZ_JAPKNG010000003.1"/>
</dbReference>
<comment type="caution">
    <text evidence="1">The sequence shown here is derived from an EMBL/GenBank/DDBJ whole genome shotgun (WGS) entry which is preliminary data.</text>
</comment>
<keyword evidence="2" id="KW-1185">Reference proteome</keyword>
<proteinExistence type="predicted"/>
<reference evidence="1 2" key="1">
    <citation type="submission" date="2023-07" db="EMBL/GenBank/DDBJ databases">
        <title>Genomic Encyclopedia of Type Strains, Phase IV (KMG-IV): sequencing the most valuable type-strain genomes for metagenomic binning, comparative biology and taxonomic classification.</title>
        <authorList>
            <person name="Goeker M."/>
        </authorList>
    </citation>
    <scope>NUCLEOTIDE SEQUENCE [LARGE SCALE GENOMIC DNA]</scope>
    <source>
        <strain evidence="1 2">B6-8</strain>
    </source>
</reference>
<dbReference type="EMBL" id="JAUSVO010000003">
    <property type="protein sequence ID" value="MDQ0438388.1"/>
    <property type="molecule type" value="Genomic_DNA"/>
</dbReference>
<dbReference type="Proteomes" id="UP001241603">
    <property type="component" value="Unassembled WGS sequence"/>
</dbReference>
<organism evidence="1 2">
    <name type="scientific">Kaistia dalseonensis</name>
    <dbReference type="NCBI Taxonomy" id="410840"/>
    <lineage>
        <taxon>Bacteria</taxon>
        <taxon>Pseudomonadati</taxon>
        <taxon>Pseudomonadota</taxon>
        <taxon>Alphaproteobacteria</taxon>
        <taxon>Hyphomicrobiales</taxon>
        <taxon>Kaistiaceae</taxon>
        <taxon>Kaistia</taxon>
    </lineage>
</organism>